<sequence length="69" mass="7552">RDKESAIESLKERTGAVDAGSVGELLDAVSAVLETAPMTFNIQPEKLGRLQGEGMVNTWQTLKKRIPIR</sequence>
<gene>
    <name evidence="1" type="ORF">Pgy4_07144</name>
</gene>
<protein>
    <submittedName>
        <fullName evidence="1">Uncharacterized protein</fullName>
    </submittedName>
</protein>
<dbReference type="EMBL" id="ADWY01000287">
    <property type="protein sequence ID" value="EGH09036.1"/>
    <property type="molecule type" value="Genomic_DNA"/>
</dbReference>
<dbReference type="Proteomes" id="UP000005466">
    <property type="component" value="Unassembled WGS sequence"/>
</dbReference>
<evidence type="ECO:0000313" key="1">
    <source>
        <dbReference type="EMBL" id="EGH09036.1"/>
    </source>
</evidence>
<feature type="non-terminal residue" evidence="1">
    <location>
        <position position="1"/>
    </location>
</feature>
<organism evidence="1 2">
    <name type="scientific">Pseudomonas savastanoi pv. glycinea str. race 4</name>
    <dbReference type="NCBI Taxonomy" id="875330"/>
    <lineage>
        <taxon>Bacteria</taxon>
        <taxon>Pseudomonadati</taxon>
        <taxon>Pseudomonadota</taxon>
        <taxon>Gammaproteobacteria</taxon>
        <taxon>Pseudomonadales</taxon>
        <taxon>Pseudomonadaceae</taxon>
        <taxon>Pseudomonas</taxon>
    </lineage>
</organism>
<name>F3C1Q1_PSESG</name>
<dbReference type="AlphaFoldDB" id="F3C1Q1"/>
<proteinExistence type="predicted"/>
<comment type="caution">
    <text evidence="1">The sequence shown here is derived from an EMBL/GenBank/DDBJ whole genome shotgun (WGS) entry which is preliminary data.</text>
</comment>
<dbReference type="HOGENOM" id="CLU_2764023_0_0_6"/>
<evidence type="ECO:0000313" key="2">
    <source>
        <dbReference type="Proteomes" id="UP000005466"/>
    </source>
</evidence>
<accession>F3C1Q1</accession>
<reference evidence="1 2" key="1">
    <citation type="journal article" date="2011" name="PLoS Pathog.">
        <title>Dynamic evolution of pathogenicity revealed by sequencing and comparative genomics of 19 Pseudomonas syringae isolates.</title>
        <authorList>
            <person name="Baltrus D.A."/>
            <person name="Nishimura M.T."/>
            <person name="Romanchuk A."/>
            <person name="Chang J.H."/>
            <person name="Mukhtar M.S."/>
            <person name="Cherkis K."/>
            <person name="Roach J."/>
            <person name="Grant S.R."/>
            <person name="Jones C.D."/>
            <person name="Dangl J.L."/>
        </authorList>
    </citation>
    <scope>NUCLEOTIDE SEQUENCE [LARGE SCALE GENOMIC DNA]</scope>
    <source>
        <strain evidence="2">race 4</strain>
    </source>
</reference>